<name>A0A644ZIP0_9ZZZZ</name>
<dbReference type="AlphaFoldDB" id="A0A644ZIP0"/>
<reference evidence="1" key="1">
    <citation type="submission" date="2019-08" db="EMBL/GenBank/DDBJ databases">
        <authorList>
            <person name="Kucharzyk K."/>
            <person name="Murdoch R.W."/>
            <person name="Higgins S."/>
            <person name="Loffler F."/>
        </authorList>
    </citation>
    <scope>NUCLEOTIDE SEQUENCE</scope>
</reference>
<protein>
    <recommendedName>
        <fullName evidence="2">McrBC 5-methylcytosine restriction system component</fullName>
    </recommendedName>
</protein>
<dbReference type="EMBL" id="VSSQ01009117">
    <property type="protein sequence ID" value="MPM40762.1"/>
    <property type="molecule type" value="Genomic_DNA"/>
</dbReference>
<sequence>MISQDSIFFEIPCLTEKSQSLSGLFLAKRWFKNSDRRYLAESLQKFVDYNKDLFDFLGVVPHIEGSGKDVSLSFRSDRFIGAIPLRSPDTGKQIGDFVVRPRYTSVTDQFLEYVEIVNLLKSEIAPEFKHSIPLLSHNSLKPPVYLEAMKFVKLLEEAVRINWRKFQTTTKLYRYPKSQVNWKKYVEKEFDPTKRLLFPCHDNILSKLHGEFFELKYVYSIAKSEINSVKTPQHIKYQFQDVFVYLDSSLYDFSEKPTTELHVHYSDPVIIKELKNQGNKFLKGNLEEITAWRIDFSLMFERYVQYLFGQISLEIGATQLNNYKIRQYSGVKPPWSLSYLEPDIILMKNELEIIADAKYKSHLFNLRKITEELKEEHRKDLHQLLSYTTFTRGENKIGILCYPYSQQYLLELNYFSSFSKIGSKILLVGVPMKKSMINDFKKLILENISKIEMKNLV</sequence>
<organism evidence="1">
    <name type="scientific">bioreactor metagenome</name>
    <dbReference type="NCBI Taxonomy" id="1076179"/>
    <lineage>
        <taxon>unclassified sequences</taxon>
        <taxon>metagenomes</taxon>
        <taxon>ecological metagenomes</taxon>
    </lineage>
</organism>
<gene>
    <name evidence="1" type="ORF">SDC9_87410</name>
</gene>
<evidence type="ECO:0000313" key="1">
    <source>
        <dbReference type="EMBL" id="MPM40762.1"/>
    </source>
</evidence>
<proteinExistence type="predicted"/>
<accession>A0A644ZIP0</accession>
<comment type="caution">
    <text evidence="1">The sequence shown here is derived from an EMBL/GenBank/DDBJ whole genome shotgun (WGS) entry which is preliminary data.</text>
</comment>
<evidence type="ECO:0008006" key="2">
    <source>
        <dbReference type="Google" id="ProtNLM"/>
    </source>
</evidence>